<comment type="caution">
    <text evidence="2">The sequence shown here is derived from an EMBL/GenBank/DDBJ whole genome shotgun (WGS) entry which is preliminary data.</text>
</comment>
<feature type="chain" id="PRO_5009581387" description="DUF4352 domain-containing protein" evidence="1">
    <location>
        <begin position="22"/>
        <end position="139"/>
    </location>
</feature>
<reference evidence="2 3" key="1">
    <citation type="journal article" date="2016" name="Nat. Commun.">
        <title>Thousands of microbial genomes shed light on interconnected biogeochemical processes in an aquifer system.</title>
        <authorList>
            <person name="Anantharaman K."/>
            <person name="Brown C.T."/>
            <person name="Hug L.A."/>
            <person name="Sharon I."/>
            <person name="Castelle C.J."/>
            <person name="Probst A.J."/>
            <person name="Thomas B.C."/>
            <person name="Singh A."/>
            <person name="Wilkins M.J."/>
            <person name="Karaoz U."/>
            <person name="Brodie E.L."/>
            <person name="Williams K.H."/>
            <person name="Hubbard S.S."/>
            <person name="Banfield J.F."/>
        </authorList>
    </citation>
    <scope>NUCLEOTIDE SEQUENCE [LARGE SCALE GENOMIC DNA]</scope>
</reference>
<dbReference type="Proteomes" id="UP000178930">
    <property type="component" value="Unassembled WGS sequence"/>
</dbReference>
<sequence>MKKLKYILIFVLMLFFISACTKKTSENVVSSQKPLVNQSLKFEKKIASSDGVDVEIVGVERQWGKTRIKVVMDNHRYDLGSLDVFSQTDFNGVKLAGYRIINSGSGGHHLQAELTFNQELFGKLSLGLGKNLTFDFILN</sequence>
<evidence type="ECO:0000256" key="1">
    <source>
        <dbReference type="SAM" id="SignalP"/>
    </source>
</evidence>
<dbReference type="AlphaFoldDB" id="A0A1G1XSY3"/>
<dbReference type="PROSITE" id="PS51257">
    <property type="entry name" value="PROKAR_LIPOPROTEIN"/>
    <property type="match status" value="1"/>
</dbReference>
<feature type="signal peptide" evidence="1">
    <location>
        <begin position="1"/>
        <end position="21"/>
    </location>
</feature>
<keyword evidence="1" id="KW-0732">Signal</keyword>
<name>A0A1G1XSY3_9BACT</name>
<evidence type="ECO:0000313" key="2">
    <source>
        <dbReference type="EMBL" id="OGY43064.1"/>
    </source>
</evidence>
<organism evidence="2 3">
    <name type="scientific">Candidatus Buchananbacteria bacterium RIFCSPHIGHO2_01_FULL_39_14</name>
    <dbReference type="NCBI Taxonomy" id="1797532"/>
    <lineage>
        <taxon>Bacteria</taxon>
        <taxon>Candidatus Buchananiibacteriota</taxon>
    </lineage>
</organism>
<evidence type="ECO:0000313" key="3">
    <source>
        <dbReference type="Proteomes" id="UP000178930"/>
    </source>
</evidence>
<evidence type="ECO:0008006" key="4">
    <source>
        <dbReference type="Google" id="ProtNLM"/>
    </source>
</evidence>
<protein>
    <recommendedName>
        <fullName evidence="4">DUF4352 domain-containing protein</fullName>
    </recommendedName>
</protein>
<gene>
    <name evidence="2" type="ORF">A2729_03805</name>
</gene>
<proteinExistence type="predicted"/>
<dbReference type="STRING" id="1797532.A2729_03805"/>
<dbReference type="EMBL" id="MHIB01000045">
    <property type="protein sequence ID" value="OGY43064.1"/>
    <property type="molecule type" value="Genomic_DNA"/>
</dbReference>
<accession>A0A1G1XSY3</accession>